<accession>A0A4R7NR57</accession>
<sequence length="117" mass="13029">MADPEMITPAARATRELHENEPAEVYVRGLHVELSKCSSGMRMALLRYISPESGGSNPLAELEALEERTLAEACAKLAGDMVSARRDDDAIEDALTTLRGHLEEHFIQRKYAALYER</sequence>
<comment type="caution">
    <text evidence="1">The sequence shown here is derived from an EMBL/GenBank/DDBJ whole genome shotgun (WGS) entry which is preliminary data.</text>
</comment>
<dbReference type="EMBL" id="SOBR01000003">
    <property type="protein sequence ID" value="TDU23109.1"/>
    <property type="molecule type" value="Genomic_DNA"/>
</dbReference>
<evidence type="ECO:0000313" key="2">
    <source>
        <dbReference type="Proteomes" id="UP000295380"/>
    </source>
</evidence>
<dbReference type="OrthoDB" id="6167603at2"/>
<gene>
    <name evidence="1" type="ORF">C8E00_103483</name>
</gene>
<dbReference type="AlphaFoldDB" id="A0A4R7NR57"/>
<proteinExistence type="predicted"/>
<protein>
    <submittedName>
        <fullName evidence="1">Uncharacterized protein</fullName>
    </submittedName>
</protein>
<dbReference type="RefSeq" id="WP_133697049.1">
    <property type="nucleotide sequence ID" value="NZ_SOBR01000003.1"/>
</dbReference>
<keyword evidence="2" id="KW-1185">Reference proteome</keyword>
<dbReference type="Proteomes" id="UP000295380">
    <property type="component" value="Unassembled WGS sequence"/>
</dbReference>
<name>A0A4R7NR57_9GAMM</name>
<organism evidence="1 2">
    <name type="scientific">Chromohalobacter marismortui</name>
    <dbReference type="NCBI Taxonomy" id="42055"/>
    <lineage>
        <taxon>Bacteria</taxon>
        <taxon>Pseudomonadati</taxon>
        <taxon>Pseudomonadota</taxon>
        <taxon>Gammaproteobacteria</taxon>
        <taxon>Oceanospirillales</taxon>
        <taxon>Halomonadaceae</taxon>
        <taxon>Chromohalobacter</taxon>
    </lineage>
</organism>
<reference evidence="1 2" key="1">
    <citation type="submission" date="2019-03" db="EMBL/GenBank/DDBJ databases">
        <title>Genomic Encyclopedia of Type Strains, Phase IV (KMG-IV): sequencing the most valuable type-strain genomes for metagenomic binning, comparative biology and taxonomic classification.</title>
        <authorList>
            <person name="Goeker M."/>
        </authorList>
    </citation>
    <scope>NUCLEOTIDE SEQUENCE [LARGE SCALE GENOMIC DNA]</scope>
    <source>
        <strain evidence="1 2">DSM 6770</strain>
    </source>
</reference>
<evidence type="ECO:0000313" key="1">
    <source>
        <dbReference type="EMBL" id="TDU23109.1"/>
    </source>
</evidence>